<dbReference type="GO" id="GO:0000323">
    <property type="term" value="C:lytic vacuole"/>
    <property type="evidence" value="ECO:0007669"/>
    <property type="project" value="TreeGrafter"/>
</dbReference>
<evidence type="ECO:0008006" key="6">
    <source>
        <dbReference type="Google" id="ProtNLM"/>
    </source>
</evidence>
<dbReference type="GO" id="GO:0035493">
    <property type="term" value="P:SNARE complex assembly"/>
    <property type="evidence" value="ECO:0007669"/>
    <property type="project" value="TreeGrafter"/>
</dbReference>
<protein>
    <recommendedName>
        <fullName evidence="6">C2 domain-containing protein</fullName>
    </recommendedName>
</protein>
<dbReference type="STRING" id="947166.A0A1D1VF41"/>
<feature type="coiled-coil region" evidence="2">
    <location>
        <begin position="251"/>
        <end position="303"/>
    </location>
</feature>
<sequence>MLEGSLSSSGPARSVDPLCIQKRLRNICGVAIRHLDVPGDRLNMQIPFNLAFTLNRTASRNTEPFFISKLIENSANPLWEELDFDHLLQYPEELNQHQICVQVFSWTSSRWKRLLCWELDLRALSCVGENLDTIEMDFPSNTVIFLLKSGVYVCPADIPPTAPPYIRPPARTIRKGCSLPSIRQLLKLEKDAADVRRRRLKAQLSVNELISTTAESATIQRRIELTESRLKTLRYSLEECHIQSISLKQYTKDLENNNQMLNSRLEADQARLNLEKDELPLRKEKLVERRASLTRVATELRKRRLEMVKSISLIYPINRSASGRTFVCSVWLPPVDQYTNCDDLTLSASLGYAAHSMIMLSKILNIPLRYPVKFQCSMSSIQDLTSPKLFDREREFPLQCIKISDRAQFHVGVFLFNLNIGQLRMQFGLNTCGAELKKTIENIQNLMIERLGVVSPSVRVPSAVSNGLSAPSPVPSEATHAASASEISENGIIEENGQVSNAQDFRRTKAQPSSTSAVFIPESTS</sequence>
<accession>A0A1D1VF41</accession>
<comment type="caution">
    <text evidence="4">The sequence shown here is derived from an EMBL/GenBank/DDBJ whole genome shotgun (WGS) entry which is preliminary data.</text>
</comment>
<dbReference type="EMBL" id="BDGG01000004">
    <property type="protein sequence ID" value="GAU97513.1"/>
    <property type="molecule type" value="Genomic_DNA"/>
</dbReference>
<dbReference type="OrthoDB" id="72772at2759"/>
<dbReference type="PANTHER" id="PTHR15157">
    <property type="entry name" value="UV RADIATION RESISTANCE-ASSOCIATED GENE PROTEIN"/>
    <property type="match status" value="1"/>
</dbReference>
<feature type="region of interest" description="Disordered" evidence="3">
    <location>
        <begin position="465"/>
        <end position="525"/>
    </location>
</feature>
<dbReference type="GO" id="GO:0000149">
    <property type="term" value="F:SNARE binding"/>
    <property type="evidence" value="ECO:0007669"/>
    <property type="project" value="TreeGrafter"/>
</dbReference>
<evidence type="ECO:0000256" key="3">
    <source>
        <dbReference type="SAM" id="MobiDB-lite"/>
    </source>
</evidence>
<organism evidence="4 5">
    <name type="scientific">Ramazzottius varieornatus</name>
    <name type="common">Water bear</name>
    <name type="synonym">Tardigrade</name>
    <dbReference type="NCBI Taxonomy" id="947166"/>
    <lineage>
        <taxon>Eukaryota</taxon>
        <taxon>Metazoa</taxon>
        <taxon>Ecdysozoa</taxon>
        <taxon>Tardigrada</taxon>
        <taxon>Eutardigrada</taxon>
        <taxon>Parachela</taxon>
        <taxon>Hypsibioidea</taxon>
        <taxon>Ramazzottiidae</taxon>
        <taxon>Ramazzottius</taxon>
    </lineage>
</organism>
<evidence type="ECO:0000256" key="1">
    <source>
        <dbReference type="ARBA" id="ARBA00023054"/>
    </source>
</evidence>
<keyword evidence="5" id="KW-1185">Reference proteome</keyword>
<dbReference type="AlphaFoldDB" id="A0A1D1VF41"/>
<dbReference type="GO" id="GO:0005768">
    <property type="term" value="C:endosome"/>
    <property type="evidence" value="ECO:0007669"/>
    <property type="project" value="TreeGrafter"/>
</dbReference>
<evidence type="ECO:0000256" key="2">
    <source>
        <dbReference type="SAM" id="Coils"/>
    </source>
</evidence>
<proteinExistence type="predicted"/>
<feature type="compositionally biased region" description="Polar residues" evidence="3">
    <location>
        <begin position="510"/>
        <end position="525"/>
    </location>
</feature>
<evidence type="ECO:0000313" key="4">
    <source>
        <dbReference type="EMBL" id="GAU97513.1"/>
    </source>
</evidence>
<feature type="compositionally biased region" description="Low complexity" evidence="3">
    <location>
        <begin position="481"/>
        <end position="497"/>
    </location>
</feature>
<name>A0A1D1VF41_RAMVA</name>
<keyword evidence="1 2" id="KW-0175">Coiled coil</keyword>
<evidence type="ECO:0000313" key="5">
    <source>
        <dbReference type="Proteomes" id="UP000186922"/>
    </source>
</evidence>
<dbReference type="PANTHER" id="PTHR15157:SF5">
    <property type="entry name" value="UV RADIATION RESISTANCE-ASSOCIATED GENE PROTEIN"/>
    <property type="match status" value="1"/>
</dbReference>
<dbReference type="Proteomes" id="UP000186922">
    <property type="component" value="Unassembled WGS sequence"/>
</dbReference>
<reference evidence="4 5" key="1">
    <citation type="journal article" date="2016" name="Nat. Commun.">
        <title>Extremotolerant tardigrade genome and improved radiotolerance of human cultured cells by tardigrade-unique protein.</title>
        <authorList>
            <person name="Hashimoto T."/>
            <person name="Horikawa D.D."/>
            <person name="Saito Y."/>
            <person name="Kuwahara H."/>
            <person name="Kozuka-Hata H."/>
            <person name="Shin-I T."/>
            <person name="Minakuchi Y."/>
            <person name="Ohishi K."/>
            <person name="Motoyama A."/>
            <person name="Aizu T."/>
            <person name="Enomoto A."/>
            <person name="Kondo K."/>
            <person name="Tanaka S."/>
            <person name="Hara Y."/>
            <person name="Koshikawa S."/>
            <person name="Sagara H."/>
            <person name="Miura T."/>
            <person name="Yokobori S."/>
            <person name="Miyagawa K."/>
            <person name="Suzuki Y."/>
            <person name="Kubo T."/>
            <person name="Oyama M."/>
            <person name="Kohara Y."/>
            <person name="Fujiyama A."/>
            <person name="Arakawa K."/>
            <person name="Katayama T."/>
            <person name="Toyoda A."/>
            <person name="Kunieda T."/>
        </authorList>
    </citation>
    <scope>NUCLEOTIDE SEQUENCE [LARGE SCALE GENOMIC DNA]</scope>
    <source>
        <strain evidence="4 5">YOKOZUNA-1</strain>
    </source>
</reference>
<gene>
    <name evidence="4" type="primary">RvY_08795-1</name>
    <name evidence="4" type="synonym">RvY_08795.1</name>
    <name evidence="4" type="ORF">RvY_08795</name>
</gene>